<evidence type="ECO:0000313" key="1">
    <source>
        <dbReference type="EMBL" id="KAH0822050.1"/>
    </source>
</evidence>
<gene>
    <name evidence="1" type="ORF">GEV33_000741</name>
</gene>
<reference evidence="1" key="2">
    <citation type="submission" date="2021-08" db="EMBL/GenBank/DDBJ databases">
        <authorList>
            <person name="Eriksson T."/>
        </authorList>
    </citation>
    <scope>NUCLEOTIDE SEQUENCE</scope>
    <source>
        <strain evidence="1">Stoneville</strain>
        <tissue evidence="1">Whole head</tissue>
    </source>
</reference>
<reference evidence="1" key="1">
    <citation type="journal article" date="2020" name="J Insects Food Feed">
        <title>The yellow mealworm (Tenebrio molitor) genome: a resource for the emerging insects as food and feed industry.</title>
        <authorList>
            <person name="Eriksson T."/>
            <person name="Andere A."/>
            <person name="Kelstrup H."/>
            <person name="Emery V."/>
            <person name="Picard C."/>
        </authorList>
    </citation>
    <scope>NUCLEOTIDE SEQUENCE</scope>
    <source>
        <strain evidence="1">Stoneville</strain>
        <tissue evidence="1">Whole head</tissue>
    </source>
</reference>
<dbReference type="AlphaFoldDB" id="A0A8J6LHB4"/>
<protein>
    <submittedName>
        <fullName evidence="1">Uncharacterized protein</fullName>
    </submittedName>
</protein>
<organism evidence="1 2">
    <name type="scientific">Tenebrio molitor</name>
    <name type="common">Yellow mealworm beetle</name>
    <dbReference type="NCBI Taxonomy" id="7067"/>
    <lineage>
        <taxon>Eukaryota</taxon>
        <taxon>Metazoa</taxon>
        <taxon>Ecdysozoa</taxon>
        <taxon>Arthropoda</taxon>
        <taxon>Hexapoda</taxon>
        <taxon>Insecta</taxon>
        <taxon>Pterygota</taxon>
        <taxon>Neoptera</taxon>
        <taxon>Endopterygota</taxon>
        <taxon>Coleoptera</taxon>
        <taxon>Polyphaga</taxon>
        <taxon>Cucujiformia</taxon>
        <taxon>Tenebrionidae</taxon>
        <taxon>Tenebrio</taxon>
    </lineage>
</organism>
<proteinExistence type="predicted"/>
<comment type="caution">
    <text evidence="1">The sequence shown here is derived from an EMBL/GenBank/DDBJ whole genome shotgun (WGS) entry which is preliminary data.</text>
</comment>
<name>A0A8J6LHB4_TENMO</name>
<evidence type="ECO:0000313" key="2">
    <source>
        <dbReference type="Proteomes" id="UP000719412"/>
    </source>
</evidence>
<sequence>MNPSVLDFKPVVFSDGLEEHRAVDRLPEKHGSRRLVRAQSVHCFALQQGRDVDVPFGNEKINVHGAVDVTEIMRVEVFRMNVAENGFGPRQFPAVRGTKLENQAKSVPQHEEADAPSHWKRAKEVLSDAAFPKIPGEI</sequence>
<dbReference type="EMBL" id="JABDTM020004557">
    <property type="protein sequence ID" value="KAH0822050.1"/>
    <property type="molecule type" value="Genomic_DNA"/>
</dbReference>
<keyword evidence="2" id="KW-1185">Reference proteome</keyword>
<accession>A0A8J6LHB4</accession>
<dbReference type="Proteomes" id="UP000719412">
    <property type="component" value="Unassembled WGS sequence"/>
</dbReference>